<evidence type="ECO:0000313" key="1">
    <source>
        <dbReference type="Proteomes" id="UP001652625"/>
    </source>
</evidence>
<dbReference type="Proteomes" id="UP001652625">
    <property type="component" value="Chromosome 10"/>
</dbReference>
<proteinExistence type="predicted"/>
<gene>
    <name evidence="2" type="primary">LOC136086524</name>
</gene>
<dbReference type="RefSeq" id="XP_065664864.1">
    <property type="nucleotide sequence ID" value="XM_065808792.1"/>
</dbReference>
<accession>A0ABM4CSJ5</accession>
<keyword evidence="1" id="KW-1185">Reference proteome</keyword>
<organism evidence="1 2">
    <name type="scientific">Hydra vulgaris</name>
    <name type="common">Hydra</name>
    <name type="synonym">Hydra attenuata</name>
    <dbReference type="NCBI Taxonomy" id="6087"/>
    <lineage>
        <taxon>Eukaryota</taxon>
        <taxon>Metazoa</taxon>
        <taxon>Cnidaria</taxon>
        <taxon>Hydrozoa</taxon>
        <taxon>Hydroidolina</taxon>
        <taxon>Anthoathecata</taxon>
        <taxon>Aplanulata</taxon>
        <taxon>Hydridae</taxon>
        <taxon>Hydra</taxon>
    </lineage>
</organism>
<evidence type="ECO:0000313" key="2">
    <source>
        <dbReference type="RefSeq" id="XP_065664864.1"/>
    </source>
</evidence>
<dbReference type="Pfam" id="PF15299">
    <property type="entry name" value="ALS2CR8"/>
    <property type="match status" value="1"/>
</dbReference>
<dbReference type="PANTHER" id="PTHR47456:SF1">
    <property type="entry name" value="PHD-TYPE DOMAIN-CONTAINING PROTEIN"/>
    <property type="match status" value="1"/>
</dbReference>
<protein>
    <submittedName>
        <fullName evidence="2">Uncharacterized protein LOC136086524</fullName>
    </submittedName>
</protein>
<dbReference type="PANTHER" id="PTHR47456">
    <property type="entry name" value="PHD-TYPE DOMAIN-CONTAINING PROTEIN"/>
    <property type="match status" value="1"/>
</dbReference>
<sequence>MFLIEVWLAYYFIFCINAFSVKQIMSHLDIHSENHKVLWENEGSYADVPFMVLAQKVLNCSHGTDRNNARKKTYKDKTKAKKTEHSCQKSYFSVQDTKKFQCPAQVSMKEIIYFKDYKLTEPTEWKKRRTSLKIRNLLKVKGDIGMTEKKIMLIVDDISEHRNHAVGEASYFYFLIYLCCVMVD</sequence>
<dbReference type="GeneID" id="136086524"/>
<reference evidence="2" key="1">
    <citation type="submission" date="2025-08" db="UniProtKB">
        <authorList>
            <consortium name="RefSeq"/>
        </authorList>
    </citation>
    <scope>IDENTIFICATION</scope>
</reference>
<dbReference type="InterPro" id="IPR029309">
    <property type="entry name" value="CaRF"/>
</dbReference>
<name>A0ABM4CSJ5_HYDVU</name>